<comment type="subcellular location">
    <subcellularLocation>
        <location evidence="9">Cytoplasm</location>
    </subcellularLocation>
</comment>
<dbReference type="NCBIfam" id="TIGR02152">
    <property type="entry name" value="D_ribokin_bact"/>
    <property type="match status" value="1"/>
</dbReference>
<dbReference type="GO" id="GO:0019303">
    <property type="term" value="P:D-ribose catabolic process"/>
    <property type="evidence" value="ECO:0007669"/>
    <property type="project" value="UniProtKB-UniRule"/>
</dbReference>
<dbReference type="AlphaFoldDB" id="A0AAV3U0Z1"/>
<comment type="cofactor">
    <cofactor evidence="9">
        <name>Mg(2+)</name>
        <dbReference type="ChEBI" id="CHEBI:18420"/>
    </cofactor>
    <text evidence="9">Requires a divalent cation, most likely magnesium in vivo, as an electrophilic catalyst to aid phosphoryl group transfer. It is the chelate of the metal and the nucleotide that is the actual substrate.</text>
</comment>
<dbReference type="PRINTS" id="PR00990">
    <property type="entry name" value="RIBOKINASE"/>
</dbReference>
<feature type="binding site" evidence="9">
    <location>
        <position position="247"/>
    </location>
    <ligand>
        <name>K(+)</name>
        <dbReference type="ChEBI" id="CHEBI:29103"/>
    </ligand>
</feature>
<dbReference type="CDD" id="cd01174">
    <property type="entry name" value="ribokinase"/>
    <property type="match status" value="1"/>
</dbReference>
<keyword evidence="6 9" id="KW-0460">Magnesium</keyword>
<dbReference type="InterPro" id="IPR011877">
    <property type="entry name" value="Ribokinase"/>
</dbReference>
<evidence type="ECO:0000256" key="8">
    <source>
        <dbReference type="ARBA" id="ARBA00023277"/>
    </source>
</evidence>
<keyword evidence="4 9" id="KW-0418">Kinase</keyword>
<accession>A0AAV3U0Z1</accession>
<dbReference type="SUPFAM" id="SSF53613">
    <property type="entry name" value="Ribokinase-like"/>
    <property type="match status" value="1"/>
</dbReference>
<dbReference type="GO" id="GO:0005524">
    <property type="term" value="F:ATP binding"/>
    <property type="evidence" value="ECO:0007669"/>
    <property type="project" value="UniProtKB-UniRule"/>
</dbReference>
<keyword evidence="3 9" id="KW-0547">Nucleotide-binding</keyword>
<feature type="binding site" evidence="9">
    <location>
        <begin position="252"/>
        <end position="253"/>
    </location>
    <ligand>
        <name>ATP</name>
        <dbReference type="ChEBI" id="CHEBI:30616"/>
    </ligand>
</feature>
<feature type="binding site" evidence="9">
    <location>
        <position position="286"/>
    </location>
    <ligand>
        <name>K(+)</name>
        <dbReference type="ChEBI" id="CHEBI:29103"/>
    </ligand>
</feature>
<evidence type="ECO:0000256" key="9">
    <source>
        <dbReference type="HAMAP-Rule" id="MF_01987"/>
    </source>
</evidence>
<comment type="activity regulation">
    <text evidence="9">Activated by a monovalent cation that binds near, but not in, the active site. The most likely occupant of the site in vivo is potassium. Ion binding induces a conformational change that may alter substrate affinity.</text>
</comment>
<feature type="binding site" evidence="9">
    <location>
        <position position="249"/>
    </location>
    <ligand>
        <name>K(+)</name>
        <dbReference type="ChEBI" id="CHEBI:29103"/>
    </ligand>
</feature>
<evidence type="ECO:0000256" key="3">
    <source>
        <dbReference type="ARBA" id="ARBA00022741"/>
    </source>
</evidence>
<evidence type="ECO:0000256" key="2">
    <source>
        <dbReference type="ARBA" id="ARBA00022723"/>
    </source>
</evidence>
<dbReference type="InterPro" id="IPR029056">
    <property type="entry name" value="Ribokinase-like"/>
</dbReference>
<keyword evidence="5 9" id="KW-0067">ATP-binding</keyword>
<dbReference type="PANTHER" id="PTHR10584">
    <property type="entry name" value="SUGAR KINASE"/>
    <property type="match status" value="1"/>
</dbReference>
<dbReference type="EC" id="2.7.1.15" evidence="9 10"/>
<comment type="caution">
    <text evidence="9">Lacks conserved residue(s) required for the propagation of feature annotation.</text>
</comment>
<name>A0AAV3U0Z1_9ALTE</name>
<dbReference type="RefSeq" id="WP_345420503.1">
    <property type="nucleotide sequence ID" value="NZ_AP031496.1"/>
</dbReference>
<feature type="binding site" evidence="9">
    <location>
        <position position="141"/>
    </location>
    <ligand>
        <name>substrate</name>
    </ligand>
</feature>
<feature type="active site" description="Proton acceptor" evidence="9">
    <location>
        <position position="253"/>
    </location>
</feature>
<sequence>MATKIAVVGSTNWDISLKLPRIPRPKETVAGGVSQFSLGGKGANQAVAAAKAGAEVLFVSALGDDGVAQQVRAQLGQLGMSLEGLITIPQTNTGTALIFVDEQGENCIGVADGANAGLTSDHISSVAGLMTNTSHTLIQLEIPMPTVVAAAQAAKAAGSQVILNPAPAAAVDSALLAYSDIVTPNQVEMEQIIGFKINDANDMQKAAAVLLKKGPQVVIVTLGGDGVFVASQTETFTAPGFHVPVMDTTGAGDVFNGSLAVALSEGAALRDAVQFGCAAAALSVGRAGAMSSVPNRAEIQALLAAGT</sequence>
<evidence type="ECO:0000259" key="11">
    <source>
        <dbReference type="Pfam" id="PF00294"/>
    </source>
</evidence>
<feature type="binding site" evidence="9">
    <location>
        <position position="253"/>
    </location>
    <ligand>
        <name>substrate</name>
    </ligand>
</feature>
<keyword evidence="8 9" id="KW-0119">Carbohydrate metabolism</keyword>
<feature type="binding site" evidence="9">
    <location>
        <position position="292"/>
    </location>
    <ligand>
        <name>K(+)</name>
        <dbReference type="ChEBI" id="CHEBI:29103"/>
    </ligand>
</feature>
<dbReference type="GO" id="GO:0004747">
    <property type="term" value="F:ribokinase activity"/>
    <property type="evidence" value="ECO:0007669"/>
    <property type="project" value="UniProtKB-UniRule"/>
</dbReference>
<gene>
    <name evidence="9 12" type="primary">rbsK</name>
    <name evidence="12" type="ORF">GCM10025791_18220</name>
</gene>
<dbReference type="Gene3D" id="3.40.1190.20">
    <property type="match status" value="1"/>
</dbReference>
<proteinExistence type="inferred from homology"/>
<keyword evidence="13" id="KW-1185">Reference proteome</keyword>
<feature type="binding site" evidence="9">
    <location>
        <begin position="40"/>
        <end position="44"/>
    </location>
    <ligand>
        <name>substrate</name>
    </ligand>
</feature>
<feature type="binding site" evidence="9">
    <location>
        <position position="283"/>
    </location>
    <ligand>
        <name>K(+)</name>
        <dbReference type="ChEBI" id="CHEBI:29103"/>
    </ligand>
</feature>
<evidence type="ECO:0000256" key="4">
    <source>
        <dbReference type="ARBA" id="ARBA00022777"/>
    </source>
</evidence>
<comment type="function">
    <text evidence="9">Catalyzes the phosphorylation of ribose at O-5 in a reaction requiring ATP and magnesium. The resulting D-ribose-5-phosphate can then be used either for sythesis of nucleotides, histidine, and tryptophan, or as a component of the pentose phosphate pathway.</text>
</comment>
<dbReference type="Proteomes" id="UP001409585">
    <property type="component" value="Unassembled WGS sequence"/>
</dbReference>
<evidence type="ECO:0000313" key="13">
    <source>
        <dbReference type="Proteomes" id="UP001409585"/>
    </source>
</evidence>
<feature type="binding site" evidence="9">
    <location>
        <position position="185"/>
    </location>
    <ligand>
        <name>ATP</name>
        <dbReference type="ChEBI" id="CHEBI:30616"/>
    </ligand>
</feature>
<keyword evidence="2 9" id="KW-0479">Metal-binding</keyword>
<keyword evidence="1 9" id="KW-0808">Transferase</keyword>
<reference evidence="13" key="1">
    <citation type="journal article" date="2019" name="Int. J. Syst. Evol. Microbiol.">
        <title>The Global Catalogue of Microorganisms (GCM) 10K type strain sequencing project: providing services to taxonomists for standard genome sequencing and annotation.</title>
        <authorList>
            <consortium name="The Broad Institute Genomics Platform"/>
            <consortium name="The Broad Institute Genome Sequencing Center for Infectious Disease"/>
            <person name="Wu L."/>
            <person name="Ma J."/>
        </authorList>
    </citation>
    <scope>NUCLEOTIDE SEQUENCE [LARGE SCALE GENOMIC DNA]</scope>
    <source>
        <strain evidence="13">JCM 19134</strain>
    </source>
</reference>
<dbReference type="InterPro" id="IPR011611">
    <property type="entry name" value="PfkB_dom"/>
</dbReference>
<dbReference type="PANTHER" id="PTHR10584:SF166">
    <property type="entry name" value="RIBOKINASE"/>
    <property type="match status" value="1"/>
</dbReference>
<evidence type="ECO:0000256" key="7">
    <source>
        <dbReference type="ARBA" id="ARBA00022958"/>
    </source>
</evidence>
<dbReference type="GO" id="GO:0046872">
    <property type="term" value="F:metal ion binding"/>
    <property type="evidence" value="ECO:0007669"/>
    <property type="project" value="UniProtKB-KW"/>
</dbReference>
<evidence type="ECO:0000256" key="5">
    <source>
        <dbReference type="ARBA" id="ARBA00022840"/>
    </source>
</evidence>
<dbReference type="Pfam" id="PF00294">
    <property type="entry name" value="PfkB"/>
    <property type="match status" value="1"/>
</dbReference>
<protein>
    <recommendedName>
        <fullName evidence="9 10">Ribokinase</fullName>
        <shortName evidence="9">RK</shortName>
        <ecNumber evidence="9 10">2.7.1.15</ecNumber>
    </recommendedName>
</protein>
<dbReference type="HAMAP" id="MF_01987">
    <property type="entry name" value="Ribokinase"/>
    <property type="match status" value="1"/>
</dbReference>
<evidence type="ECO:0000256" key="10">
    <source>
        <dbReference type="NCBIfam" id="TIGR02152"/>
    </source>
</evidence>
<comment type="pathway">
    <text evidence="9">Carbohydrate metabolism; D-ribose degradation; D-ribose 5-phosphate from beta-D-ribopyranose: step 2/2.</text>
</comment>
<evidence type="ECO:0000313" key="12">
    <source>
        <dbReference type="EMBL" id="GAA4940289.1"/>
    </source>
</evidence>
<comment type="catalytic activity">
    <reaction evidence="9">
        <text>D-ribose + ATP = D-ribose 5-phosphate + ADP + H(+)</text>
        <dbReference type="Rhea" id="RHEA:13697"/>
        <dbReference type="ChEBI" id="CHEBI:15378"/>
        <dbReference type="ChEBI" id="CHEBI:30616"/>
        <dbReference type="ChEBI" id="CHEBI:47013"/>
        <dbReference type="ChEBI" id="CHEBI:78346"/>
        <dbReference type="ChEBI" id="CHEBI:456216"/>
        <dbReference type="EC" id="2.7.1.15"/>
    </reaction>
</comment>
<dbReference type="InterPro" id="IPR002139">
    <property type="entry name" value="Ribo/fructo_kinase"/>
</dbReference>
<keyword evidence="9" id="KW-0963">Cytoplasm</keyword>
<feature type="domain" description="Carbohydrate kinase PfkB" evidence="11">
    <location>
        <begin position="3"/>
        <end position="295"/>
    </location>
</feature>
<comment type="caution">
    <text evidence="12">The sequence shown here is derived from an EMBL/GenBank/DDBJ whole genome shotgun (WGS) entry which is preliminary data.</text>
</comment>
<comment type="similarity">
    <text evidence="9">Belongs to the carbohydrate kinase PfkB family. Ribokinase subfamily.</text>
</comment>
<keyword evidence="7 9" id="KW-0630">Potassium</keyword>
<dbReference type="GO" id="GO:0005829">
    <property type="term" value="C:cytosol"/>
    <property type="evidence" value="ECO:0007669"/>
    <property type="project" value="TreeGrafter"/>
</dbReference>
<evidence type="ECO:0000256" key="6">
    <source>
        <dbReference type="ARBA" id="ARBA00022842"/>
    </source>
</evidence>
<feature type="binding site" evidence="9">
    <location>
        <position position="288"/>
    </location>
    <ligand>
        <name>K(+)</name>
        <dbReference type="ChEBI" id="CHEBI:29103"/>
    </ligand>
</feature>
<feature type="binding site" evidence="9">
    <location>
        <begin position="12"/>
        <end position="14"/>
    </location>
    <ligand>
        <name>substrate</name>
    </ligand>
</feature>
<comment type="subunit">
    <text evidence="9">Homodimer.</text>
</comment>
<evidence type="ECO:0000256" key="1">
    <source>
        <dbReference type="ARBA" id="ARBA00022679"/>
    </source>
</evidence>
<organism evidence="12 13">
    <name type="scientific">Halioxenophilus aromaticivorans</name>
    <dbReference type="NCBI Taxonomy" id="1306992"/>
    <lineage>
        <taxon>Bacteria</taxon>
        <taxon>Pseudomonadati</taxon>
        <taxon>Pseudomonadota</taxon>
        <taxon>Gammaproteobacteria</taxon>
        <taxon>Alteromonadales</taxon>
        <taxon>Alteromonadaceae</taxon>
        <taxon>Halioxenophilus</taxon>
    </lineage>
</organism>
<dbReference type="EMBL" id="BAABLX010000011">
    <property type="protein sequence ID" value="GAA4940289.1"/>
    <property type="molecule type" value="Genomic_DNA"/>
</dbReference>
<feature type="binding site" evidence="9">
    <location>
        <begin position="221"/>
        <end position="226"/>
    </location>
    <ligand>
        <name>ATP</name>
        <dbReference type="ChEBI" id="CHEBI:30616"/>
    </ligand>
</feature>